<dbReference type="EMBL" id="BARV01007321">
    <property type="protein sequence ID" value="GAI06340.1"/>
    <property type="molecule type" value="Genomic_DNA"/>
</dbReference>
<accession>X1LV95</accession>
<proteinExistence type="predicted"/>
<comment type="caution">
    <text evidence="2">The sequence shown here is derived from an EMBL/GenBank/DDBJ whole genome shotgun (WGS) entry which is preliminary data.</text>
</comment>
<protein>
    <submittedName>
        <fullName evidence="2">Uncharacterized protein</fullName>
    </submittedName>
</protein>
<evidence type="ECO:0000256" key="1">
    <source>
        <dbReference type="SAM" id="Phobius"/>
    </source>
</evidence>
<sequence length="83" mass="9215">MLKKSFISFLLINAIISAFIFISCNNTGDKRKTEPDRVASDSIDVILKGKLELIIFNMPPPVEIINSLYGTGASYNKDILIHS</sequence>
<dbReference type="AlphaFoldDB" id="X1LV95"/>
<keyword evidence="1" id="KW-0472">Membrane</keyword>
<reference evidence="2" key="1">
    <citation type="journal article" date="2014" name="Front. Microbiol.">
        <title>High frequency of phylogenetically diverse reductive dehalogenase-homologous genes in deep subseafloor sedimentary metagenomes.</title>
        <authorList>
            <person name="Kawai M."/>
            <person name="Futagami T."/>
            <person name="Toyoda A."/>
            <person name="Takaki Y."/>
            <person name="Nishi S."/>
            <person name="Hori S."/>
            <person name="Arai W."/>
            <person name="Tsubouchi T."/>
            <person name="Morono Y."/>
            <person name="Uchiyama I."/>
            <person name="Ito T."/>
            <person name="Fujiyama A."/>
            <person name="Inagaki F."/>
            <person name="Takami H."/>
        </authorList>
    </citation>
    <scope>NUCLEOTIDE SEQUENCE</scope>
    <source>
        <strain evidence="2">Expedition CK06-06</strain>
    </source>
</reference>
<dbReference type="PROSITE" id="PS51257">
    <property type="entry name" value="PROKAR_LIPOPROTEIN"/>
    <property type="match status" value="1"/>
</dbReference>
<evidence type="ECO:0000313" key="2">
    <source>
        <dbReference type="EMBL" id="GAI06340.1"/>
    </source>
</evidence>
<feature type="non-terminal residue" evidence="2">
    <location>
        <position position="83"/>
    </location>
</feature>
<feature type="transmembrane region" description="Helical" evidence="1">
    <location>
        <begin position="6"/>
        <end position="24"/>
    </location>
</feature>
<name>X1LV95_9ZZZZ</name>
<organism evidence="2">
    <name type="scientific">marine sediment metagenome</name>
    <dbReference type="NCBI Taxonomy" id="412755"/>
    <lineage>
        <taxon>unclassified sequences</taxon>
        <taxon>metagenomes</taxon>
        <taxon>ecological metagenomes</taxon>
    </lineage>
</organism>
<gene>
    <name evidence="2" type="ORF">S06H3_14927</name>
</gene>
<keyword evidence="1" id="KW-0812">Transmembrane</keyword>
<keyword evidence="1" id="KW-1133">Transmembrane helix</keyword>